<dbReference type="GO" id="GO:0016788">
    <property type="term" value="F:hydrolase activity, acting on ester bonds"/>
    <property type="evidence" value="ECO:0007669"/>
    <property type="project" value="UniProtKB-ARBA"/>
</dbReference>
<feature type="signal peptide" evidence="2">
    <location>
        <begin position="1"/>
        <end position="19"/>
    </location>
</feature>
<organism evidence="4 5">
    <name type="scientific">Paraflavisolibacter caeni</name>
    <dbReference type="NCBI Taxonomy" id="2982496"/>
    <lineage>
        <taxon>Bacteria</taxon>
        <taxon>Pseudomonadati</taxon>
        <taxon>Bacteroidota</taxon>
        <taxon>Chitinophagia</taxon>
        <taxon>Chitinophagales</taxon>
        <taxon>Chitinophagaceae</taxon>
        <taxon>Paraflavisolibacter</taxon>
    </lineage>
</organism>
<protein>
    <submittedName>
        <fullName evidence="4">Sialate O-acetylesterase</fullName>
    </submittedName>
</protein>
<evidence type="ECO:0000313" key="5">
    <source>
        <dbReference type="Proteomes" id="UP001155483"/>
    </source>
</evidence>
<reference evidence="4" key="2">
    <citation type="submission" date="2023-04" db="EMBL/GenBank/DDBJ databases">
        <title>Paracnuella aquatica gen. nov., sp. nov., a member of the family Chitinophagaceae isolated from a hot spring.</title>
        <authorList>
            <person name="Wang C."/>
        </authorList>
    </citation>
    <scope>NUCLEOTIDE SEQUENCE</scope>
    <source>
        <strain evidence="4">LB-8</strain>
    </source>
</reference>
<evidence type="ECO:0000259" key="3">
    <source>
        <dbReference type="Pfam" id="PF03629"/>
    </source>
</evidence>
<sequence length="281" mass="31288">MNRLLFFLLCTLILSNANGQIYITPTDADTVRQVSLSNLTKDRHTMIALVFGQSNAGNYGKSEYTLHNGSVFNYYGGKLYAAKDPLIGTTGTGVSVWTRVADMVIDSGLYNKVILIPIAVGGSAISRWASGDCSIKLQETLRLLDSQHIKLTHVFWHQGETDNLLNTAKETYKKTLDTILNSLHTHHQDAEMYVSIASYHPGAIAKPLGVDRVIRTAQMEFINEQKGVLLGPDTDLLIHAIHRHDGVHFSDFGLTAFARLWFKALVEKRELAKDDFQLSNK</sequence>
<feature type="domain" description="Sialate O-acetylesterase" evidence="3">
    <location>
        <begin position="47"/>
        <end position="221"/>
    </location>
</feature>
<keyword evidence="1" id="KW-0378">Hydrolase</keyword>
<keyword evidence="5" id="KW-1185">Reference proteome</keyword>
<feature type="chain" id="PRO_5040824140" evidence="2">
    <location>
        <begin position="20"/>
        <end position="281"/>
    </location>
</feature>
<dbReference type="EMBL" id="JAOTIF010000039">
    <property type="protein sequence ID" value="MCU7552627.1"/>
    <property type="molecule type" value="Genomic_DNA"/>
</dbReference>
<dbReference type="InterPro" id="IPR005181">
    <property type="entry name" value="SASA"/>
</dbReference>
<dbReference type="Proteomes" id="UP001155483">
    <property type="component" value="Unassembled WGS sequence"/>
</dbReference>
<gene>
    <name evidence="4" type="ORF">OCK74_26140</name>
</gene>
<dbReference type="Pfam" id="PF03629">
    <property type="entry name" value="SASA"/>
    <property type="match status" value="1"/>
</dbReference>
<evidence type="ECO:0000256" key="2">
    <source>
        <dbReference type="SAM" id="SignalP"/>
    </source>
</evidence>
<dbReference type="InterPro" id="IPR036514">
    <property type="entry name" value="SGNH_hydro_sf"/>
</dbReference>
<comment type="caution">
    <text evidence="4">The sequence shown here is derived from an EMBL/GenBank/DDBJ whole genome shotgun (WGS) entry which is preliminary data.</text>
</comment>
<evidence type="ECO:0000256" key="1">
    <source>
        <dbReference type="ARBA" id="ARBA00022801"/>
    </source>
</evidence>
<dbReference type="AlphaFoldDB" id="A0A9X2Y152"/>
<reference evidence="4" key="1">
    <citation type="submission" date="2022-09" db="EMBL/GenBank/DDBJ databases">
        <authorList>
            <person name="Yuan C."/>
            <person name="Ke Z."/>
        </authorList>
    </citation>
    <scope>NUCLEOTIDE SEQUENCE</scope>
    <source>
        <strain evidence="4">LB-8</strain>
    </source>
</reference>
<dbReference type="RefSeq" id="WP_279300064.1">
    <property type="nucleotide sequence ID" value="NZ_JAOTIF010000039.1"/>
</dbReference>
<name>A0A9X2Y152_9BACT</name>
<accession>A0A9X2Y152</accession>
<dbReference type="SUPFAM" id="SSF52266">
    <property type="entry name" value="SGNH hydrolase"/>
    <property type="match status" value="1"/>
</dbReference>
<keyword evidence="2" id="KW-0732">Signal</keyword>
<evidence type="ECO:0000313" key="4">
    <source>
        <dbReference type="EMBL" id="MCU7552627.1"/>
    </source>
</evidence>
<proteinExistence type="predicted"/>
<dbReference type="Gene3D" id="3.40.50.1110">
    <property type="entry name" value="SGNH hydrolase"/>
    <property type="match status" value="1"/>
</dbReference>